<keyword evidence="6 9" id="KW-0812">Transmembrane</keyword>
<dbReference type="Proteomes" id="UP001146793">
    <property type="component" value="Unassembled WGS sequence"/>
</dbReference>
<organism evidence="11 12">
    <name type="scientific">Anaeramoeba flamelloides</name>
    <dbReference type="NCBI Taxonomy" id="1746091"/>
    <lineage>
        <taxon>Eukaryota</taxon>
        <taxon>Metamonada</taxon>
        <taxon>Anaeramoebidae</taxon>
        <taxon>Anaeramoeba</taxon>
    </lineage>
</organism>
<dbReference type="GO" id="GO:0006493">
    <property type="term" value="P:protein O-linked glycosylation"/>
    <property type="evidence" value="ECO:0007669"/>
    <property type="project" value="InterPro"/>
</dbReference>
<name>A0AAV8A0W6_9EUKA</name>
<evidence type="ECO:0000313" key="12">
    <source>
        <dbReference type="Proteomes" id="UP001146793"/>
    </source>
</evidence>
<evidence type="ECO:0000256" key="9">
    <source>
        <dbReference type="SAM" id="Phobius"/>
    </source>
</evidence>
<keyword evidence="7 9" id="KW-1133">Transmembrane helix</keyword>
<feature type="domain" description="ArnT-like N-terminal" evidence="10">
    <location>
        <begin position="60"/>
        <end position="277"/>
    </location>
</feature>
<evidence type="ECO:0000256" key="6">
    <source>
        <dbReference type="ARBA" id="ARBA00022692"/>
    </source>
</evidence>
<accession>A0AAV8A0W6</accession>
<dbReference type="PANTHER" id="PTHR10050">
    <property type="entry name" value="DOLICHYL-PHOSPHATE-MANNOSE--PROTEIN MANNOSYLTRANSFERASE"/>
    <property type="match status" value="1"/>
</dbReference>
<evidence type="ECO:0000256" key="2">
    <source>
        <dbReference type="ARBA" id="ARBA00004922"/>
    </source>
</evidence>
<dbReference type="GO" id="GO:0016020">
    <property type="term" value="C:membrane"/>
    <property type="evidence" value="ECO:0007669"/>
    <property type="project" value="InterPro"/>
</dbReference>
<feature type="transmembrane region" description="Helical" evidence="9">
    <location>
        <begin position="217"/>
        <end position="236"/>
    </location>
</feature>
<evidence type="ECO:0000256" key="4">
    <source>
        <dbReference type="ARBA" id="ARBA00022676"/>
    </source>
</evidence>
<evidence type="ECO:0000256" key="5">
    <source>
        <dbReference type="ARBA" id="ARBA00022679"/>
    </source>
</evidence>
<evidence type="ECO:0000256" key="1">
    <source>
        <dbReference type="ARBA" id="ARBA00004127"/>
    </source>
</evidence>
<gene>
    <name evidence="11" type="ORF">M0812_07358</name>
</gene>
<dbReference type="GO" id="GO:0000030">
    <property type="term" value="F:mannosyltransferase activity"/>
    <property type="evidence" value="ECO:0007669"/>
    <property type="project" value="InterPro"/>
</dbReference>
<keyword evidence="5" id="KW-0808">Transferase</keyword>
<dbReference type="Pfam" id="PF02366">
    <property type="entry name" value="PMT"/>
    <property type="match status" value="1"/>
</dbReference>
<feature type="transmembrane region" description="Helical" evidence="9">
    <location>
        <begin position="53"/>
        <end position="71"/>
    </location>
</feature>
<dbReference type="PANTHER" id="PTHR10050:SF46">
    <property type="entry name" value="PROTEIN O-MANNOSYL-TRANSFERASE 2"/>
    <property type="match status" value="1"/>
</dbReference>
<proteinExistence type="inferred from homology"/>
<reference evidence="11" key="1">
    <citation type="submission" date="2022-08" db="EMBL/GenBank/DDBJ databases">
        <title>Novel sulphate-reducing endosymbionts in the free-living metamonad Anaeramoeba.</title>
        <authorList>
            <person name="Jerlstrom-Hultqvist J."/>
            <person name="Cepicka I."/>
            <person name="Gallot-Lavallee L."/>
            <person name="Salas-Leiva D."/>
            <person name="Curtis B.A."/>
            <person name="Zahonova K."/>
            <person name="Pipaliya S."/>
            <person name="Dacks J."/>
            <person name="Roger A.J."/>
        </authorList>
    </citation>
    <scope>NUCLEOTIDE SEQUENCE</scope>
    <source>
        <strain evidence="11">Busselton2</strain>
    </source>
</reference>
<feature type="transmembrane region" description="Helical" evidence="9">
    <location>
        <begin position="159"/>
        <end position="180"/>
    </location>
</feature>
<dbReference type="GO" id="GO:0012505">
    <property type="term" value="C:endomembrane system"/>
    <property type="evidence" value="ECO:0007669"/>
    <property type="project" value="UniProtKB-SubCell"/>
</dbReference>
<dbReference type="InterPro" id="IPR027005">
    <property type="entry name" value="PMT-like"/>
</dbReference>
<comment type="pathway">
    <text evidence="2">Protein modification; protein glycosylation.</text>
</comment>
<evidence type="ECO:0000256" key="7">
    <source>
        <dbReference type="ARBA" id="ARBA00022989"/>
    </source>
</evidence>
<feature type="transmembrane region" description="Helical" evidence="9">
    <location>
        <begin position="192"/>
        <end position="211"/>
    </location>
</feature>
<comment type="caution">
    <text evidence="11">The sequence shown here is derived from an EMBL/GenBank/DDBJ whole genome shotgun (WGS) entry which is preliminary data.</text>
</comment>
<comment type="similarity">
    <text evidence="3">Belongs to the glycosyltransferase 39 family.</text>
</comment>
<dbReference type="InterPro" id="IPR003342">
    <property type="entry name" value="ArnT-like_N"/>
</dbReference>
<keyword evidence="8 9" id="KW-0472">Membrane</keyword>
<keyword evidence="4 11" id="KW-0328">Glycosyltransferase</keyword>
<evidence type="ECO:0000259" key="10">
    <source>
        <dbReference type="Pfam" id="PF02366"/>
    </source>
</evidence>
<evidence type="ECO:0000256" key="3">
    <source>
        <dbReference type="ARBA" id="ARBA00007222"/>
    </source>
</evidence>
<evidence type="ECO:0000256" key="8">
    <source>
        <dbReference type="ARBA" id="ARBA00023136"/>
    </source>
</evidence>
<feature type="transmembrane region" description="Helical" evidence="9">
    <location>
        <begin position="281"/>
        <end position="309"/>
    </location>
</feature>
<comment type="subcellular location">
    <subcellularLocation>
        <location evidence="1">Endomembrane system</location>
        <topology evidence="1">Multi-pass membrane protein</topology>
    </subcellularLocation>
</comment>
<evidence type="ECO:0000313" key="11">
    <source>
        <dbReference type="EMBL" id="KAJ3447139.1"/>
    </source>
</evidence>
<dbReference type="EMBL" id="JANTQA010000016">
    <property type="protein sequence ID" value="KAJ3447139.1"/>
    <property type="molecule type" value="Genomic_DNA"/>
</dbReference>
<sequence>MEKLVSSKQLSTDPNQTTFQKYEKVCQIAANSGFDLKKQNKDHFQFVQIPKKYDLLLLILLVLFSFYTRFWRLSEPDEVIFDEVHFGKFVSWYLKGEYFFDIHPPFSKLIMSLIAKFCSFVPTFDFTNISDKYPAEIDYLCLRKQTAFVSALLPPLSYLLLRTFSISVPSSLLVAIMFIFENIILVESRIIVTDAFLFLFILLTIIFNLQLAKYRPFTFQWMLFMFLTAVALGCSVSTKLTALGTYAAVGISQIIQLYTNYRRNVYQKTTFLKWSNIGSPFVFFLLDLLTRGIVFLGSTILIFCISYYFHFNLLVFNGSGDDFMSYEFKLSVRHLNSNQVFKNDLFELGYFQKLWELNSKMHSSNMGISTPHHYSSKWYEWPLHQGTPVK</sequence>
<protein>
    <submittedName>
        <fullName evidence="11">Dolichyl-phosphate-mannose--protein mannosyltransferase</fullName>
    </submittedName>
</protein>
<dbReference type="AlphaFoldDB" id="A0AAV8A0W6"/>